<feature type="transmembrane region" description="Helical" evidence="1">
    <location>
        <begin position="134"/>
        <end position="157"/>
    </location>
</feature>
<dbReference type="EMBL" id="WTYF01000002">
    <property type="protein sequence ID" value="MXO49738.1"/>
    <property type="molecule type" value="Genomic_DNA"/>
</dbReference>
<feature type="transmembrane region" description="Helical" evidence="1">
    <location>
        <begin position="90"/>
        <end position="108"/>
    </location>
</feature>
<feature type="domain" description="PilZ" evidence="2">
    <location>
        <begin position="16"/>
        <end position="96"/>
    </location>
</feature>
<dbReference type="InterPro" id="IPR009875">
    <property type="entry name" value="PilZ_domain"/>
</dbReference>
<keyword evidence="1" id="KW-1133">Transmembrane helix</keyword>
<dbReference type="RefSeq" id="WP_160606083.1">
    <property type="nucleotide sequence ID" value="NZ_JAHVHS010000007.1"/>
</dbReference>
<dbReference type="SUPFAM" id="SSF141371">
    <property type="entry name" value="PilZ domain-like"/>
    <property type="match status" value="1"/>
</dbReference>
<evidence type="ECO:0000313" key="4">
    <source>
        <dbReference type="Proteomes" id="UP000444185"/>
    </source>
</evidence>
<dbReference type="Gene3D" id="2.40.10.220">
    <property type="entry name" value="predicted glycosyltransferase like domains"/>
    <property type="match status" value="1"/>
</dbReference>
<dbReference type="OrthoDB" id="9795572at2"/>
<gene>
    <name evidence="3" type="ORF">GRI42_00265</name>
</gene>
<proteinExistence type="predicted"/>
<evidence type="ECO:0000256" key="1">
    <source>
        <dbReference type="SAM" id="Phobius"/>
    </source>
</evidence>
<keyword evidence="1" id="KW-0812">Transmembrane</keyword>
<dbReference type="AlphaFoldDB" id="A0A844XXS3"/>
<organism evidence="3 4">
    <name type="scientific">Qipengyuania gaetbuli</name>
    <dbReference type="NCBI Taxonomy" id="266952"/>
    <lineage>
        <taxon>Bacteria</taxon>
        <taxon>Pseudomonadati</taxon>
        <taxon>Pseudomonadota</taxon>
        <taxon>Alphaproteobacteria</taxon>
        <taxon>Sphingomonadales</taxon>
        <taxon>Erythrobacteraceae</taxon>
        <taxon>Qipengyuania</taxon>
    </lineage>
</organism>
<evidence type="ECO:0000259" key="2">
    <source>
        <dbReference type="Pfam" id="PF07238"/>
    </source>
</evidence>
<keyword evidence="4" id="KW-1185">Reference proteome</keyword>
<reference evidence="3 4" key="1">
    <citation type="submission" date="2019-12" db="EMBL/GenBank/DDBJ databases">
        <title>Genomic-based taxomic classification of the family Erythrobacteraceae.</title>
        <authorList>
            <person name="Xu L."/>
        </authorList>
    </citation>
    <scope>NUCLEOTIDE SEQUENCE [LARGE SCALE GENOMIC DNA]</scope>
    <source>
        <strain evidence="3 4">DSM 16225</strain>
    </source>
</reference>
<comment type="caution">
    <text evidence="3">The sequence shown here is derived from an EMBL/GenBank/DDBJ whole genome shotgun (WGS) entry which is preliminary data.</text>
</comment>
<dbReference type="Pfam" id="PF07238">
    <property type="entry name" value="PilZ"/>
    <property type="match status" value="1"/>
</dbReference>
<dbReference type="GO" id="GO:0035438">
    <property type="term" value="F:cyclic-di-GMP binding"/>
    <property type="evidence" value="ECO:0007669"/>
    <property type="project" value="InterPro"/>
</dbReference>
<keyword evidence="1" id="KW-0472">Membrane</keyword>
<name>A0A844XXS3_9SPHN</name>
<dbReference type="Proteomes" id="UP000444185">
    <property type="component" value="Unassembled WGS sequence"/>
</dbReference>
<sequence>MLPKLAQISNSAEPSERRRAERRVISFGFDAGRSQSSARILILDISPTGALLQTSADLGVGEIIDFDIPEAGLVRAVIVRRTADNFGVEFMTPVSSAVVSAVLLASPAKPPILDEFELEAARRSVPTYDPVPEWLMWTVMLACCGAIALFIFALGFLPVTL</sequence>
<accession>A0A844XXS3</accession>
<protein>
    <recommendedName>
        <fullName evidence="2">PilZ domain-containing protein</fullName>
    </recommendedName>
</protein>
<evidence type="ECO:0000313" key="3">
    <source>
        <dbReference type="EMBL" id="MXO49738.1"/>
    </source>
</evidence>